<dbReference type="STRING" id="648782.SAMN04488554_3585"/>
<name>A0A1H5MRD1_9MICO</name>
<dbReference type="AlphaFoldDB" id="A0A1H5MRD1"/>
<accession>A0A1H5MRD1</accession>
<sequence length="146" mass="15926">MGSASGADRSAPDVTREELLRQTPPAIRAAFGDEAWRLEDLWAITGPVTRVSVTALDWLLDLPLWQRDGMRFQVSPREVLNVPDQFPDHLARVRAVDVTFPVHAVRRSHGVAILDGYHRLLSTILDGGTSVPAIVLSPAQLASISG</sequence>
<dbReference type="SUPFAM" id="SSF110849">
    <property type="entry name" value="ParB/Sulfiredoxin"/>
    <property type="match status" value="1"/>
</dbReference>
<dbReference type="InterPro" id="IPR036086">
    <property type="entry name" value="ParB/Sulfiredoxin_sf"/>
</dbReference>
<dbReference type="Proteomes" id="UP000199220">
    <property type="component" value="Unassembled WGS sequence"/>
</dbReference>
<dbReference type="OrthoDB" id="3827562at2"/>
<dbReference type="EMBL" id="FNTX01000002">
    <property type="protein sequence ID" value="SEE91935.1"/>
    <property type="molecule type" value="Genomic_DNA"/>
</dbReference>
<evidence type="ECO:0008006" key="3">
    <source>
        <dbReference type="Google" id="ProtNLM"/>
    </source>
</evidence>
<protein>
    <recommendedName>
        <fullName evidence="3">ParB/Sulfiredoxin domain-containing protein</fullName>
    </recommendedName>
</protein>
<evidence type="ECO:0000313" key="2">
    <source>
        <dbReference type="Proteomes" id="UP000199220"/>
    </source>
</evidence>
<dbReference type="RefSeq" id="WP_089774353.1">
    <property type="nucleotide sequence ID" value="NZ_FNTX01000002.1"/>
</dbReference>
<organism evidence="1 2">
    <name type="scientific">Ruania alba</name>
    <dbReference type="NCBI Taxonomy" id="648782"/>
    <lineage>
        <taxon>Bacteria</taxon>
        <taxon>Bacillati</taxon>
        <taxon>Actinomycetota</taxon>
        <taxon>Actinomycetes</taxon>
        <taxon>Micrococcales</taxon>
        <taxon>Ruaniaceae</taxon>
        <taxon>Ruania</taxon>
    </lineage>
</organism>
<gene>
    <name evidence="1" type="ORF">SAMN04488554_3585</name>
</gene>
<evidence type="ECO:0000313" key="1">
    <source>
        <dbReference type="EMBL" id="SEE91935.1"/>
    </source>
</evidence>
<keyword evidence="2" id="KW-1185">Reference proteome</keyword>
<proteinExistence type="predicted"/>
<reference evidence="2" key="1">
    <citation type="submission" date="2016-10" db="EMBL/GenBank/DDBJ databases">
        <authorList>
            <person name="Varghese N."/>
            <person name="Submissions S."/>
        </authorList>
    </citation>
    <scope>NUCLEOTIDE SEQUENCE [LARGE SCALE GENOMIC DNA]</scope>
    <source>
        <strain evidence="2">DSM 21368</strain>
    </source>
</reference>